<dbReference type="NCBIfam" id="TIGR03442">
    <property type="entry name" value="ergothioneine biosynthesis protein EgtC"/>
    <property type="match status" value="1"/>
</dbReference>
<dbReference type="InterPro" id="IPR017932">
    <property type="entry name" value="GATase_2_dom"/>
</dbReference>
<accession>A0A852WEU1</accession>
<dbReference type="PANTHER" id="PTHR43187">
    <property type="entry name" value="GLUTAMINE AMIDOTRANSFERASE DUG3-RELATED"/>
    <property type="match status" value="1"/>
</dbReference>
<proteinExistence type="inferred from homology"/>
<dbReference type="UniPathway" id="UPA01014"/>
<keyword evidence="2 4" id="KW-0378">Hydrolase</keyword>
<dbReference type="GO" id="GO:0016811">
    <property type="term" value="F:hydrolase activity, acting on carbon-nitrogen (but not peptide) bonds, in linear amides"/>
    <property type="evidence" value="ECO:0007669"/>
    <property type="project" value="UniProtKB-UniRule"/>
</dbReference>
<dbReference type="Proteomes" id="UP000549695">
    <property type="component" value="Unassembled WGS sequence"/>
</dbReference>
<evidence type="ECO:0000313" key="5">
    <source>
        <dbReference type="Proteomes" id="UP000549695"/>
    </source>
</evidence>
<sequence length="249" mass="25793">MCRHLAYLGEPATLASLVLEPEHGLLAQSYAPADMRGGGTINADGHGTGWYPPGSTTPVRVRSASPLWSDTSYAALAAATTSGAVLAAVRSATVGMPVTATAAAPFTDGRWLFSHNGVVRGWPDSLAAAAAALPVIDLMTLDAPTDAALLWAVVRRGLADGADPADLLARVCADTERSAPGSRLNLLLTDGTTIWATAWRHALAVRAGPAGVTVASEPTHAFPDWTRVPDRHLVVARPGHHESHDLGAP</sequence>
<dbReference type="InterPro" id="IPR052373">
    <property type="entry name" value="Gamma-glu_amide_hydrolase"/>
</dbReference>
<evidence type="ECO:0000313" key="4">
    <source>
        <dbReference type="EMBL" id="NYG05224.1"/>
    </source>
</evidence>
<dbReference type="InterPro" id="IPR026869">
    <property type="entry name" value="EgtC-like"/>
</dbReference>
<dbReference type="PROSITE" id="PS51278">
    <property type="entry name" value="GATASE_TYPE_2"/>
    <property type="match status" value="1"/>
</dbReference>
<keyword evidence="1 2" id="KW-0315">Glutamine amidotransferase</keyword>
<dbReference type="PANTHER" id="PTHR43187:SF2">
    <property type="entry name" value="GAMMA-GLUTAMYL-HERCYNYLCYSTEINE SULFOXIDE HYDROLASE"/>
    <property type="match status" value="1"/>
</dbReference>
<evidence type="ECO:0000259" key="3">
    <source>
        <dbReference type="PROSITE" id="PS51278"/>
    </source>
</evidence>
<dbReference type="RefSeq" id="WP_179762682.1">
    <property type="nucleotide sequence ID" value="NZ_BAAAJZ010000011.1"/>
</dbReference>
<dbReference type="GO" id="GO:0052699">
    <property type="term" value="P:ergothioneine biosynthetic process"/>
    <property type="evidence" value="ECO:0007669"/>
    <property type="project" value="UniProtKB-UniRule"/>
</dbReference>
<reference evidence="4 5" key="1">
    <citation type="submission" date="2020-07" db="EMBL/GenBank/DDBJ databases">
        <title>Sequencing the genomes of 1000 actinobacteria strains.</title>
        <authorList>
            <person name="Klenk H.-P."/>
        </authorList>
    </citation>
    <scope>NUCLEOTIDE SEQUENCE [LARGE SCALE GENOMIC DNA]</scope>
    <source>
        <strain evidence="4 5">DSM 44749</strain>
    </source>
</reference>
<dbReference type="Pfam" id="PF13230">
    <property type="entry name" value="GATase_4"/>
    <property type="match status" value="1"/>
</dbReference>
<comment type="catalytic activity">
    <reaction evidence="2">
        <text>gamma-L-glutamyl-hercynylcysteine S-oxide + H2O = S-(hercyn-2-yl)-L-cysteine S-oxide + L-glutamate</text>
        <dbReference type="Rhea" id="RHEA:42684"/>
        <dbReference type="ChEBI" id="CHEBI:15377"/>
        <dbReference type="ChEBI" id="CHEBI:29985"/>
        <dbReference type="ChEBI" id="CHEBI:82703"/>
        <dbReference type="ChEBI" id="CHEBI:82706"/>
        <dbReference type="EC" id="3.5.1.118"/>
    </reaction>
</comment>
<keyword evidence="5" id="KW-1185">Reference proteome</keyword>
<comment type="pathway">
    <text evidence="2">Amino-acid biosynthesis; ergothioneine biosynthesis.</text>
</comment>
<dbReference type="SUPFAM" id="SSF56235">
    <property type="entry name" value="N-terminal nucleophile aminohydrolases (Ntn hydrolases)"/>
    <property type="match status" value="1"/>
</dbReference>
<protein>
    <recommendedName>
        <fullName evidence="2">Gamma-glutamyl-hercynylcysteine sulfoxide hydrolase</fullName>
        <ecNumber evidence="2">3.5.1.118</ecNumber>
    </recommendedName>
    <alternativeName>
        <fullName evidence="2">Gamma-glutamyl hercynylcysteine S-oxide hydrolase</fullName>
    </alternativeName>
</protein>
<dbReference type="EMBL" id="JACCCZ010000001">
    <property type="protein sequence ID" value="NYG05224.1"/>
    <property type="molecule type" value="Genomic_DNA"/>
</dbReference>
<comment type="function">
    <text evidence="2">Catalyzes the hydrolysis of the gamma-glutamyl amide bond of hercynyl-gamma-L-glutamyl-L-cysteine sulfoxide to produce hercynylcysteine sulfoxide, a step in the biosynthesis pathway of ergothioneine.</text>
</comment>
<evidence type="ECO:0000256" key="1">
    <source>
        <dbReference type="ARBA" id="ARBA00022962"/>
    </source>
</evidence>
<evidence type="ECO:0000256" key="2">
    <source>
        <dbReference type="HAMAP-Rule" id="MF_02036"/>
    </source>
</evidence>
<dbReference type="CDD" id="cd01908">
    <property type="entry name" value="YafJ"/>
    <property type="match status" value="1"/>
</dbReference>
<dbReference type="Gene3D" id="3.60.20.10">
    <property type="entry name" value="Glutamine Phosphoribosylpyrophosphate, subunit 1, domain 1"/>
    <property type="match status" value="1"/>
</dbReference>
<feature type="domain" description="Glutamine amidotransferase type-2" evidence="3">
    <location>
        <begin position="2"/>
        <end position="249"/>
    </location>
</feature>
<name>A0A852WEU1_PSEA5</name>
<dbReference type="InterPro" id="IPR029055">
    <property type="entry name" value="Ntn_hydrolases_N"/>
</dbReference>
<organism evidence="4 5">
    <name type="scientific">Pseudonocardia alni</name>
    <name type="common">Amycolata alni</name>
    <dbReference type="NCBI Taxonomy" id="33907"/>
    <lineage>
        <taxon>Bacteria</taxon>
        <taxon>Bacillati</taxon>
        <taxon>Actinomycetota</taxon>
        <taxon>Actinomycetes</taxon>
        <taxon>Pseudonocardiales</taxon>
        <taxon>Pseudonocardiaceae</taxon>
        <taxon>Pseudonocardia</taxon>
    </lineage>
</organism>
<dbReference type="EC" id="3.5.1.118" evidence="2"/>
<comment type="caution">
    <text evidence="4">The sequence shown here is derived from an EMBL/GenBank/DDBJ whole genome shotgun (WGS) entry which is preliminary data.</text>
</comment>
<dbReference type="AlphaFoldDB" id="A0A852WEU1"/>
<gene>
    <name evidence="2" type="primary">egtC</name>
    <name evidence="4" type="ORF">HDA37_005509</name>
</gene>
<dbReference type="InterPro" id="IPR017808">
    <property type="entry name" value="EgtC"/>
</dbReference>
<dbReference type="GeneID" id="98055145"/>
<dbReference type="InterPro" id="IPR032889">
    <property type="entry name" value="EgtC_Actinobacteria"/>
</dbReference>
<dbReference type="HAMAP" id="MF_02036">
    <property type="entry name" value="EgtC"/>
    <property type="match status" value="1"/>
</dbReference>